<dbReference type="Proteomes" id="UP000270499">
    <property type="component" value="Unassembled WGS sequence"/>
</dbReference>
<feature type="non-terminal residue" evidence="2">
    <location>
        <position position="1"/>
    </location>
</feature>
<comment type="caution">
    <text evidence="2">The sequence shown here is derived from an EMBL/GenBank/DDBJ whole genome shotgun (WGS) entry which is preliminary data.</text>
</comment>
<feature type="domain" description="ABM" evidence="1">
    <location>
        <begin position="17"/>
        <end position="111"/>
    </location>
</feature>
<dbReference type="InterPro" id="IPR011008">
    <property type="entry name" value="Dimeric_a/b-barrel"/>
</dbReference>
<keyword evidence="2" id="KW-0503">Monooxygenase</keyword>
<accession>A0A3M5G2I6</accession>
<dbReference type="PROSITE" id="PS51725">
    <property type="entry name" value="ABM"/>
    <property type="match status" value="1"/>
</dbReference>
<evidence type="ECO:0000259" key="1">
    <source>
        <dbReference type="PROSITE" id="PS51725"/>
    </source>
</evidence>
<keyword evidence="2" id="KW-0560">Oxidoreductase</keyword>
<name>A0A3M5G2I6_PSESS</name>
<organism evidence="2 3">
    <name type="scientific">Pseudomonas savastanoi</name>
    <name type="common">Pseudomonas syringae pv. savastanoi</name>
    <dbReference type="NCBI Taxonomy" id="29438"/>
    <lineage>
        <taxon>Bacteria</taxon>
        <taxon>Pseudomonadati</taxon>
        <taxon>Pseudomonadota</taxon>
        <taxon>Gammaproteobacteria</taxon>
        <taxon>Pseudomonadales</taxon>
        <taxon>Pseudomonadaceae</taxon>
        <taxon>Pseudomonas</taxon>
    </lineage>
</organism>
<dbReference type="GO" id="GO:0004497">
    <property type="term" value="F:monooxygenase activity"/>
    <property type="evidence" value="ECO:0007669"/>
    <property type="project" value="UniProtKB-KW"/>
</dbReference>
<dbReference type="RefSeq" id="WP_183138384.1">
    <property type="nucleotide sequence ID" value="NZ_RBSW01000180.1"/>
</dbReference>
<evidence type="ECO:0000313" key="3">
    <source>
        <dbReference type="Proteomes" id="UP000270499"/>
    </source>
</evidence>
<protein>
    <submittedName>
        <fullName evidence="2">Antibiotic biosynthesis monooxygenase</fullName>
    </submittedName>
</protein>
<proteinExistence type="predicted"/>
<dbReference type="Gene3D" id="3.30.70.100">
    <property type="match status" value="1"/>
</dbReference>
<dbReference type="Pfam" id="PF03992">
    <property type="entry name" value="ABM"/>
    <property type="match status" value="1"/>
</dbReference>
<reference evidence="2 3" key="1">
    <citation type="submission" date="2018-08" db="EMBL/GenBank/DDBJ databases">
        <title>Recombination of ecologically and evolutionarily significant loci maintains genetic cohesion in the Pseudomonas syringae species complex.</title>
        <authorList>
            <person name="Dillon M."/>
            <person name="Thakur S."/>
            <person name="Almeida R.N.D."/>
            <person name="Weir B.S."/>
            <person name="Guttman D.S."/>
        </authorList>
    </citation>
    <scope>NUCLEOTIDE SEQUENCE [LARGE SCALE GENOMIC DNA]</scope>
    <source>
        <strain evidence="2 3">ICMP 9421</strain>
    </source>
</reference>
<dbReference type="SUPFAM" id="SSF54909">
    <property type="entry name" value="Dimeric alpha+beta barrel"/>
    <property type="match status" value="1"/>
</dbReference>
<dbReference type="AlphaFoldDB" id="A0A3M5G2I6"/>
<dbReference type="EMBL" id="RBSW01000180">
    <property type="protein sequence ID" value="RMS80744.1"/>
    <property type="molecule type" value="Genomic_DNA"/>
</dbReference>
<sequence>KKTDTPANTYLRGHDMLYMVFSGTIKDGKTEEFYRDIAAVSQKLTLQHDKAVVYQWHRDEENANRFFLNEQWESVEDLHAHFETLYKAFGPAKPTERLPSKILDYLDEARVNFYQTVG</sequence>
<dbReference type="InterPro" id="IPR007138">
    <property type="entry name" value="ABM_dom"/>
</dbReference>
<evidence type="ECO:0000313" key="2">
    <source>
        <dbReference type="EMBL" id="RMS80744.1"/>
    </source>
</evidence>
<gene>
    <name evidence="2" type="ORF">ALP59_03813</name>
</gene>